<evidence type="ECO:0000313" key="7">
    <source>
        <dbReference type="Proteomes" id="UP000013167"/>
    </source>
</evidence>
<dbReference type="HOGENOM" id="CLU_076569_0_0_11"/>
<dbReference type="RefSeq" id="WP_010849773.1">
    <property type="nucleotide sequence ID" value="NZ_HF570956.1"/>
</dbReference>
<evidence type="ECO:0000256" key="1">
    <source>
        <dbReference type="ARBA" id="ARBA00022679"/>
    </source>
</evidence>
<dbReference type="SUPFAM" id="SSF53448">
    <property type="entry name" value="Nucleotide-diphospho-sugar transferases"/>
    <property type="match status" value="1"/>
</dbReference>
<dbReference type="InterPro" id="IPR025877">
    <property type="entry name" value="MobA-like_NTP_Trfase"/>
</dbReference>
<evidence type="ECO:0000313" key="6">
    <source>
        <dbReference type="EMBL" id="CCH69897.1"/>
    </source>
</evidence>
<dbReference type="InterPro" id="IPR029044">
    <property type="entry name" value="Nucleotide-diphossugar_trans"/>
</dbReference>
<proteinExistence type="predicted"/>
<comment type="caution">
    <text evidence="6">The sequence shown here is derived from an EMBL/GenBank/DDBJ whole genome shotgun (WGS) entry which is preliminary data.</text>
</comment>
<dbReference type="AlphaFoldDB" id="N0DZB7"/>
<dbReference type="Pfam" id="PF12804">
    <property type="entry name" value="NTP_transf_3"/>
    <property type="match status" value="1"/>
</dbReference>
<reference evidence="6 7" key="1">
    <citation type="journal article" date="2013" name="ISME J.">
        <title>A metabolic model for members of the genus Tetrasphaera involved in enhanced biological phosphorus removal.</title>
        <authorList>
            <person name="Kristiansen R."/>
            <person name="Nguyen H.T.T."/>
            <person name="Saunders A.M."/>
            <person name="Nielsen J.L."/>
            <person name="Wimmer R."/>
            <person name="Le V.Q."/>
            <person name="McIlroy S.J."/>
            <person name="Petrovski S."/>
            <person name="Seviour R.J."/>
            <person name="Calteau A."/>
            <person name="Nielsen K.L."/>
            <person name="Nielsen P.H."/>
        </authorList>
    </citation>
    <scope>NUCLEOTIDE SEQUENCE [LARGE SCALE GENOMIC DNA]</scope>
    <source>
        <strain evidence="6 7">Lp2</strain>
    </source>
</reference>
<feature type="domain" description="MobA-like NTP transferase" evidence="5">
    <location>
        <begin position="38"/>
        <end position="152"/>
    </location>
</feature>
<dbReference type="EMBL" id="CAIZ01000114">
    <property type="protein sequence ID" value="CCH69897.1"/>
    <property type="molecule type" value="Genomic_DNA"/>
</dbReference>
<name>N0DZB7_9MICO</name>
<keyword evidence="7" id="KW-1185">Reference proteome</keyword>
<evidence type="ECO:0000256" key="3">
    <source>
        <dbReference type="ARBA" id="ARBA00022741"/>
    </source>
</evidence>
<dbReference type="InterPro" id="IPR002835">
    <property type="entry name" value="CofC"/>
</dbReference>
<protein>
    <submittedName>
        <fullName evidence="6">2-phospho-L-lactate guanylyltransferase</fullName>
        <ecNumber evidence="6">2.7.7.68</ecNumber>
    </submittedName>
</protein>
<dbReference type="GO" id="GO:0043814">
    <property type="term" value="F:phospholactate guanylyltransferase activity"/>
    <property type="evidence" value="ECO:0007669"/>
    <property type="project" value="UniProtKB-EC"/>
</dbReference>
<dbReference type="STRING" id="1193181.BN10_450008"/>
<dbReference type="Proteomes" id="UP000013167">
    <property type="component" value="Unassembled WGS sequence"/>
</dbReference>
<dbReference type="PANTHER" id="PTHR40392:SF1">
    <property type="entry name" value="2-PHOSPHO-L-LACTATE GUANYLYLTRANSFERASE"/>
    <property type="match status" value="1"/>
</dbReference>
<dbReference type="Gene3D" id="3.90.550.10">
    <property type="entry name" value="Spore Coat Polysaccharide Biosynthesis Protein SpsA, Chain A"/>
    <property type="match status" value="1"/>
</dbReference>
<keyword evidence="2 6" id="KW-0548">Nucleotidyltransferase</keyword>
<dbReference type="EC" id="2.7.7.68" evidence="6"/>
<organism evidence="6 7">
    <name type="scientific">Phycicoccus elongatus Lp2</name>
    <dbReference type="NCBI Taxonomy" id="1193181"/>
    <lineage>
        <taxon>Bacteria</taxon>
        <taxon>Bacillati</taxon>
        <taxon>Actinomycetota</taxon>
        <taxon>Actinomycetes</taxon>
        <taxon>Micrococcales</taxon>
        <taxon>Intrasporangiaceae</taxon>
        <taxon>Phycicoccus</taxon>
    </lineage>
</organism>
<evidence type="ECO:0000256" key="4">
    <source>
        <dbReference type="ARBA" id="ARBA00023134"/>
    </source>
</evidence>
<evidence type="ECO:0000259" key="5">
    <source>
        <dbReference type="Pfam" id="PF12804"/>
    </source>
</evidence>
<gene>
    <name evidence="6" type="primary">cofC</name>
    <name evidence="6" type="ORF">BN10_450008</name>
</gene>
<dbReference type="GO" id="GO:0005525">
    <property type="term" value="F:GTP binding"/>
    <property type="evidence" value="ECO:0007669"/>
    <property type="project" value="UniProtKB-KW"/>
</dbReference>
<dbReference type="PANTHER" id="PTHR40392">
    <property type="entry name" value="2-PHOSPHO-L-LACTATE GUANYLYLTRANSFERASE"/>
    <property type="match status" value="1"/>
</dbReference>
<sequence>MPAPSRPWAVVVPVKGGSSAKSRLADPARPALATAFALDTIMAALATVGVERVVVVTSDPVVATLVRALDPGDRVVDLVPDPGVGLDAAARAGVDRARAEHFHRVAVLLGDHPSLTSTELEIALAAAATHRGAFVPDAAGTGTAMVALAAADADPTTNFGGGSAARHAAQGLARLDLDLPGLRLDVDEVTDLEAALAVGVGQHTARALGGYPDDRAGDDPLHR</sequence>
<keyword evidence="4" id="KW-0342">GTP-binding</keyword>
<dbReference type="NCBIfam" id="TIGR03552">
    <property type="entry name" value="F420_cofC"/>
    <property type="match status" value="1"/>
</dbReference>
<evidence type="ECO:0000256" key="2">
    <source>
        <dbReference type="ARBA" id="ARBA00022695"/>
    </source>
</evidence>
<accession>N0DZB7</accession>
<keyword evidence="1 6" id="KW-0808">Transferase</keyword>
<dbReference type="OrthoDB" id="9151145at2"/>
<keyword evidence="3" id="KW-0547">Nucleotide-binding</keyword>
<dbReference type="eggNOG" id="COG1920">
    <property type="taxonomic scope" value="Bacteria"/>
</dbReference>